<accession>A0A1G2IQN6</accession>
<evidence type="ECO:0000313" key="1">
    <source>
        <dbReference type="EMBL" id="OGZ76690.1"/>
    </source>
</evidence>
<proteinExistence type="predicted"/>
<protein>
    <submittedName>
        <fullName evidence="1">Uncharacterized protein</fullName>
    </submittedName>
</protein>
<evidence type="ECO:0000313" key="2">
    <source>
        <dbReference type="Proteomes" id="UP000178632"/>
    </source>
</evidence>
<organism evidence="1 2">
    <name type="scientific">Candidatus Staskawiczbacteria bacterium RIFCSPLOWO2_12_FULL_37_15</name>
    <dbReference type="NCBI Taxonomy" id="1802218"/>
    <lineage>
        <taxon>Bacteria</taxon>
        <taxon>Candidatus Staskawicziibacteriota</taxon>
    </lineage>
</organism>
<dbReference type="AlphaFoldDB" id="A0A1G2IQN6"/>
<sequence length="128" mass="14031">MIENELRFEEEKNPEQVVSNAVKAVENKDAADSVISSSWVGSVKNFWKDEEGGISIESAKKIGKKIGKTAGITAGVSVGIGFFLSYKVLRGVYEFTKKAIQKKGDVGFSEGYKIGEEMLSFGDKKEKK</sequence>
<dbReference type="Proteomes" id="UP000178632">
    <property type="component" value="Unassembled WGS sequence"/>
</dbReference>
<gene>
    <name evidence="1" type="ORF">A3G45_00200</name>
</gene>
<comment type="caution">
    <text evidence="1">The sequence shown here is derived from an EMBL/GenBank/DDBJ whole genome shotgun (WGS) entry which is preliminary data.</text>
</comment>
<reference evidence="1 2" key="1">
    <citation type="journal article" date="2016" name="Nat. Commun.">
        <title>Thousands of microbial genomes shed light on interconnected biogeochemical processes in an aquifer system.</title>
        <authorList>
            <person name="Anantharaman K."/>
            <person name="Brown C.T."/>
            <person name="Hug L.A."/>
            <person name="Sharon I."/>
            <person name="Castelle C.J."/>
            <person name="Probst A.J."/>
            <person name="Thomas B.C."/>
            <person name="Singh A."/>
            <person name="Wilkins M.J."/>
            <person name="Karaoz U."/>
            <person name="Brodie E.L."/>
            <person name="Williams K.H."/>
            <person name="Hubbard S.S."/>
            <person name="Banfield J.F."/>
        </authorList>
    </citation>
    <scope>NUCLEOTIDE SEQUENCE [LARGE SCALE GENOMIC DNA]</scope>
</reference>
<dbReference type="EMBL" id="MHPE01000028">
    <property type="protein sequence ID" value="OGZ76690.1"/>
    <property type="molecule type" value="Genomic_DNA"/>
</dbReference>
<name>A0A1G2IQN6_9BACT</name>